<proteinExistence type="inferred from homology"/>
<comment type="similarity">
    <text evidence="2">Belongs to the SdhE FAD assembly factor family.</text>
</comment>
<gene>
    <name evidence="6" type="ORF">NP590_06415</name>
</gene>
<dbReference type="InterPro" id="IPR050531">
    <property type="entry name" value="SdhE_FAD_assembly_factor"/>
</dbReference>
<dbReference type="InterPro" id="IPR005631">
    <property type="entry name" value="SDH"/>
</dbReference>
<dbReference type="PANTHER" id="PTHR39585:SF1">
    <property type="entry name" value="FAD ASSEMBLY FACTOR SDHE"/>
    <property type="match status" value="1"/>
</dbReference>
<evidence type="ECO:0000256" key="1">
    <source>
        <dbReference type="ARBA" id="ARBA00004496"/>
    </source>
</evidence>
<evidence type="ECO:0000313" key="7">
    <source>
        <dbReference type="Proteomes" id="UP001524499"/>
    </source>
</evidence>
<protein>
    <recommendedName>
        <fullName evidence="3">FAD assembly factor SdhE</fullName>
    </recommendedName>
</protein>
<evidence type="ECO:0000256" key="2">
    <source>
        <dbReference type="ARBA" id="ARBA00008571"/>
    </source>
</evidence>
<evidence type="ECO:0000256" key="4">
    <source>
        <dbReference type="ARBA" id="ARBA00022490"/>
    </source>
</evidence>
<dbReference type="InterPro" id="IPR036714">
    <property type="entry name" value="SDH_sf"/>
</dbReference>
<evidence type="ECO:0000256" key="5">
    <source>
        <dbReference type="ARBA" id="ARBA00023186"/>
    </source>
</evidence>
<evidence type="ECO:0000256" key="3">
    <source>
        <dbReference type="ARBA" id="ARBA00019418"/>
    </source>
</evidence>
<comment type="subcellular location">
    <subcellularLocation>
        <location evidence="1">Cytoplasm</location>
    </subcellularLocation>
</comment>
<dbReference type="SUPFAM" id="SSF109910">
    <property type="entry name" value="YgfY-like"/>
    <property type="match status" value="1"/>
</dbReference>
<dbReference type="EMBL" id="JANIBJ010000009">
    <property type="protein sequence ID" value="MCQ8103732.1"/>
    <property type="molecule type" value="Genomic_DNA"/>
</dbReference>
<dbReference type="Proteomes" id="UP001524499">
    <property type="component" value="Unassembled WGS sequence"/>
</dbReference>
<dbReference type="PANTHER" id="PTHR39585">
    <property type="entry name" value="FAD ASSEMBLY FACTOR SDHE"/>
    <property type="match status" value="1"/>
</dbReference>
<reference evidence="6 7" key="1">
    <citation type="submission" date="2022-07" db="EMBL/GenBank/DDBJ databases">
        <title>Methylomonas rivi sp. nov., Methylomonas rosea sp. nov., Methylomonas aureus sp. nov. and Methylomonas subterranea sp. nov., four novel methanotrophs isolated from a freshwater creek and the deep terrestrial subsurface.</title>
        <authorList>
            <person name="Abin C."/>
            <person name="Sankaranarayanan K."/>
            <person name="Garner C."/>
            <person name="Sindelar R."/>
            <person name="Kotary K."/>
            <person name="Garner R."/>
            <person name="Barclay S."/>
            <person name="Lawson P."/>
            <person name="Krumholz L."/>
        </authorList>
    </citation>
    <scope>NUCLEOTIDE SEQUENCE [LARGE SCALE GENOMIC DNA]</scope>
    <source>
        <strain evidence="6 7">SURF-2</strain>
    </source>
</reference>
<name>A0ABT1TE45_9GAMM</name>
<dbReference type="Pfam" id="PF03937">
    <property type="entry name" value="Sdh5"/>
    <property type="match status" value="1"/>
</dbReference>
<dbReference type="RefSeq" id="WP_256601468.1">
    <property type="nucleotide sequence ID" value="NZ_JANIBJ010000009.1"/>
</dbReference>
<keyword evidence="4" id="KW-0963">Cytoplasm</keyword>
<accession>A0ABT1TE45</accession>
<dbReference type="Gene3D" id="1.10.150.250">
    <property type="entry name" value="Flavinator of succinate dehydrogenase"/>
    <property type="match status" value="1"/>
</dbReference>
<sequence>MSELNTLSGINKLRWRCRRGTLELDILLIRYLENSYLTADAEEQQAFLRLLELEDADLMRYLMGESPSNSPDLAGLVEKIRALPA</sequence>
<keyword evidence="5" id="KW-0143">Chaperone</keyword>
<comment type="caution">
    <text evidence="6">The sequence shown here is derived from an EMBL/GenBank/DDBJ whole genome shotgun (WGS) entry which is preliminary data.</text>
</comment>
<keyword evidence="7" id="KW-1185">Reference proteome</keyword>
<organism evidence="6 7">
    <name type="scientific">Methylomonas subterranea</name>
    <dbReference type="NCBI Taxonomy" id="2952225"/>
    <lineage>
        <taxon>Bacteria</taxon>
        <taxon>Pseudomonadati</taxon>
        <taxon>Pseudomonadota</taxon>
        <taxon>Gammaproteobacteria</taxon>
        <taxon>Methylococcales</taxon>
        <taxon>Methylococcaceae</taxon>
        <taxon>Methylomonas</taxon>
    </lineage>
</organism>
<evidence type="ECO:0000313" key="6">
    <source>
        <dbReference type="EMBL" id="MCQ8103732.1"/>
    </source>
</evidence>